<keyword evidence="4" id="KW-1185">Reference proteome</keyword>
<proteinExistence type="predicted"/>
<protein>
    <recommendedName>
        <fullName evidence="5">F-box domain-containing protein</fullName>
    </recommendedName>
</protein>
<evidence type="ECO:0008006" key="5">
    <source>
        <dbReference type="Google" id="ProtNLM"/>
    </source>
</evidence>
<keyword evidence="1" id="KW-0175">Coiled coil</keyword>
<name>A0AA39MJ92_9AGAR</name>
<accession>A0AA39MJ92</accession>
<evidence type="ECO:0000313" key="3">
    <source>
        <dbReference type="EMBL" id="KAK0435724.1"/>
    </source>
</evidence>
<dbReference type="AlphaFoldDB" id="A0AA39MJ92"/>
<organism evidence="3 4">
    <name type="scientific">Armillaria borealis</name>
    <dbReference type="NCBI Taxonomy" id="47425"/>
    <lineage>
        <taxon>Eukaryota</taxon>
        <taxon>Fungi</taxon>
        <taxon>Dikarya</taxon>
        <taxon>Basidiomycota</taxon>
        <taxon>Agaricomycotina</taxon>
        <taxon>Agaricomycetes</taxon>
        <taxon>Agaricomycetidae</taxon>
        <taxon>Agaricales</taxon>
        <taxon>Marasmiineae</taxon>
        <taxon>Physalacriaceae</taxon>
        <taxon>Armillaria</taxon>
    </lineage>
</organism>
<comment type="caution">
    <text evidence="3">The sequence shown here is derived from an EMBL/GenBank/DDBJ whole genome shotgun (WGS) entry which is preliminary data.</text>
</comment>
<evidence type="ECO:0000256" key="2">
    <source>
        <dbReference type="SAM" id="MobiDB-lite"/>
    </source>
</evidence>
<feature type="region of interest" description="Disordered" evidence="2">
    <location>
        <begin position="29"/>
        <end position="56"/>
    </location>
</feature>
<reference evidence="3" key="1">
    <citation type="submission" date="2023-06" db="EMBL/GenBank/DDBJ databases">
        <authorList>
            <consortium name="Lawrence Berkeley National Laboratory"/>
            <person name="Ahrendt S."/>
            <person name="Sahu N."/>
            <person name="Indic B."/>
            <person name="Wong-Bajracharya J."/>
            <person name="Merenyi Z."/>
            <person name="Ke H.-M."/>
            <person name="Monk M."/>
            <person name="Kocsube S."/>
            <person name="Drula E."/>
            <person name="Lipzen A."/>
            <person name="Balint B."/>
            <person name="Henrissat B."/>
            <person name="Andreopoulos B."/>
            <person name="Martin F.M."/>
            <person name="Harder C.B."/>
            <person name="Rigling D."/>
            <person name="Ford K.L."/>
            <person name="Foster G.D."/>
            <person name="Pangilinan J."/>
            <person name="Papanicolaou A."/>
            <person name="Barry K."/>
            <person name="LaButti K."/>
            <person name="Viragh M."/>
            <person name="Koriabine M."/>
            <person name="Yan M."/>
            <person name="Riley R."/>
            <person name="Champramary S."/>
            <person name="Plett K.L."/>
            <person name="Tsai I.J."/>
            <person name="Slot J."/>
            <person name="Sipos G."/>
            <person name="Plett J."/>
            <person name="Nagy L.G."/>
            <person name="Grigoriev I.V."/>
        </authorList>
    </citation>
    <scope>NUCLEOTIDE SEQUENCE</scope>
    <source>
        <strain evidence="3">FPL87.14</strain>
    </source>
</reference>
<gene>
    <name evidence="3" type="ORF">EV421DRAFT_1214904</name>
</gene>
<dbReference type="EMBL" id="JAUEPT010000060">
    <property type="protein sequence ID" value="KAK0435724.1"/>
    <property type="molecule type" value="Genomic_DNA"/>
</dbReference>
<evidence type="ECO:0000313" key="4">
    <source>
        <dbReference type="Proteomes" id="UP001175226"/>
    </source>
</evidence>
<dbReference type="Gene3D" id="3.80.10.10">
    <property type="entry name" value="Ribonuclease Inhibitor"/>
    <property type="match status" value="1"/>
</dbReference>
<evidence type="ECO:0000256" key="1">
    <source>
        <dbReference type="SAM" id="Coils"/>
    </source>
</evidence>
<dbReference type="Proteomes" id="UP001175226">
    <property type="component" value="Unassembled WGS sequence"/>
</dbReference>
<feature type="coiled-coil region" evidence="1">
    <location>
        <begin position="61"/>
        <end position="95"/>
    </location>
</feature>
<dbReference type="InterPro" id="IPR032675">
    <property type="entry name" value="LRR_dom_sf"/>
</dbReference>
<dbReference type="SUPFAM" id="SSF52047">
    <property type="entry name" value="RNI-like"/>
    <property type="match status" value="1"/>
</dbReference>
<sequence>MSSIPMNPPDTRSTCGSITKTTFSCHSRSSRVSELLQRNDPPSDSELSDFQNITKSGPGRIADLDEKIDRAREHLAALIDERSLLQAEIDDARALSSPIRRLPSDVLRTIAQLEVIPSPYEVLNPITLRVDSANSLDSRESPWTLAQVSHRWRFTIVNAPELWSSMSLVINDEGPTTVARQMFLTGLRLEQSKYFPLTLSLSVYSYADISNHPLLSLISTRISSIRNLRIQASLISYSAFSWWRGRLDRLYHLAIVANTLGLGPQSAGGTESILDTFECAPQLKMITLEGFPSATRFPGTQITHLNLSIINWNDVEILRQFHNLSNLHIAYSSSSLPSGHRIISLPALTSLTLTYQYRRWRGPPTPFDFESDPTFSLLSIPNLTHLWLVYTKGFTVFPTIPTPNTITALRIEFSGGNDMPYPPDRKLSTLFESVTNLRDLIISESPAVYGVSVHVLSLVHIHLHHLRTLDIRGSTLRLDHMQRFVGMVEGHRQGNSGEMDQMETVYLRYPLTLDPIYARRWQSLIDGGLKVVYGRPEL</sequence>